<comment type="caution">
    <text evidence="1">The sequence shown here is derived from an EMBL/GenBank/DDBJ whole genome shotgun (WGS) entry which is preliminary data.</text>
</comment>
<evidence type="ECO:0000313" key="2">
    <source>
        <dbReference type="Proteomes" id="UP001619887"/>
    </source>
</evidence>
<protein>
    <submittedName>
        <fullName evidence="1">Uncharacterized protein</fullName>
    </submittedName>
</protein>
<reference evidence="1 2" key="1">
    <citation type="journal article" date="2022" name="G3 (Bethesda)">
        <title>Evaluating Illumina-, Nanopore-, and PacBio-based genome assembly strategies with the bald notothen, Trematomus borchgrevinki.</title>
        <authorList>
            <person name="Rayamajhi N."/>
            <person name="Cheng C.C."/>
            <person name="Catchen J.M."/>
        </authorList>
    </citation>
    <scope>NUCLEOTIDE SEQUENCE [LARGE SCALE GENOMIC DNA]</scope>
    <source>
        <strain evidence="1">AGRC-2024</strain>
    </source>
</reference>
<sequence length="77" mass="8800">MKKHGQQLYRHIFLGCKEEDNGHKNFELLFTTLAVLTIELANEEVVIDLIRLSIALQVRWVYSLQGVVVVYTEAAAL</sequence>
<accession>A0ABD2GPU9</accession>
<gene>
    <name evidence="1" type="ORF">OYC64_018415</name>
</gene>
<dbReference type="EMBL" id="JBIYXZ010002077">
    <property type="protein sequence ID" value="KAL3055726.1"/>
    <property type="molecule type" value="Genomic_DNA"/>
</dbReference>
<dbReference type="PANTHER" id="PTHR12444">
    <property type="entry name" value="PROTEIN EFR3 HOMOLOG CMP44E"/>
    <property type="match status" value="1"/>
</dbReference>
<dbReference type="Proteomes" id="UP001619887">
    <property type="component" value="Unassembled WGS sequence"/>
</dbReference>
<keyword evidence="2" id="KW-1185">Reference proteome</keyword>
<reference evidence="1 2" key="2">
    <citation type="journal article" date="2024" name="G3 (Bethesda)">
        <title>The genome of the cryopelagic Antarctic bald notothen, Trematomus borchgrevinki.</title>
        <authorList>
            <person name="Rayamajhi N."/>
            <person name="Rivera-Colon A.G."/>
            <person name="Minhas B.F."/>
            <person name="Cheng C.C."/>
            <person name="Catchen J.M."/>
        </authorList>
    </citation>
    <scope>NUCLEOTIDE SEQUENCE [LARGE SCALE GENOMIC DNA]</scope>
    <source>
        <strain evidence="1">AGRC-2024</strain>
    </source>
</reference>
<evidence type="ECO:0000313" key="1">
    <source>
        <dbReference type="EMBL" id="KAL3055726.1"/>
    </source>
</evidence>
<organism evidence="1 2">
    <name type="scientific">Pagothenia borchgrevinki</name>
    <name type="common">Bald rockcod</name>
    <name type="synonym">Trematomus borchgrevinki</name>
    <dbReference type="NCBI Taxonomy" id="8213"/>
    <lineage>
        <taxon>Eukaryota</taxon>
        <taxon>Metazoa</taxon>
        <taxon>Chordata</taxon>
        <taxon>Craniata</taxon>
        <taxon>Vertebrata</taxon>
        <taxon>Euteleostomi</taxon>
        <taxon>Actinopterygii</taxon>
        <taxon>Neopterygii</taxon>
        <taxon>Teleostei</taxon>
        <taxon>Neoteleostei</taxon>
        <taxon>Acanthomorphata</taxon>
        <taxon>Eupercaria</taxon>
        <taxon>Perciformes</taxon>
        <taxon>Notothenioidei</taxon>
        <taxon>Nototheniidae</taxon>
        <taxon>Pagothenia</taxon>
    </lineage>
</organism>
<name>A0ABD2GPU9_PAGBO</name>
<proteinExistence type="predicted"/>
<dbReference type="InterPro" id="IPR051851">
    <property type="entry name" value="EFR3_Homologs"/>
</dbReference>
<dbReference type="PANTHER" id="PTHR12444:SF1">
    <property type="entry name" value="PROTEIN EFR3 HOMOLOG A"/>
    <property type="match status" value="1"/>
</dbReference>
<dbReference type="AlphaFoldDB" id="A0ABD2GPU9"/>